<dbReference type="InterPro" id="IPR020843">
    <property type="entry name" value="ER"/>
</dbReference>
<dbReference type="Pfam" id="PF08240">
    <property type="entry name" value="ADH_N"/>
    <property type="match status" value="1"/>
</dbReference>
<dbReference type="SUPFAM" id="SSF51735">
    <property type="entry name" value="NAD(P)-binding Rossmann-fold domains"/>
    <property type="match status" value="1"/>
</dbReference>
<dbReference type="InterPro" id="IPR013149">
    <property type="entry name" value="ADH-like_C"/>
</dbReference>
<evidence type="ECO:0000256" key="1">
    <source>
        <dbReference type="ARBA" id="ARBA00022723"/>
    </source>
</evidence>
<dbReference type="GO" id="GO:0016491">
    <property type="term" value="F:oxidoreductase activity"/>
    <property type="evidence" value="ECO:0007669"/>
    <property type="project" value="UniProtKB-KW"/>
</dbReference>
<dbReference type="InterPro" id="IPR013154">
    <property type="entry name" value="ADH-like_N"/>
</dbReference>
<evidence type="ECO:0000313" key="6">
    <source>
        <dbReference type="EMBL" id="MXY94244.1"/>
    </source>
</evidence>
<dbReference type="PANTHER" id="PTHR43401">
    <property type="entry name" value="L-THREONINE 3-DEHYDROGENASE"/>
    <property type="match status" value="1"/>
</dbReference>
<evidence type="ECO:0000256" key="4">
    <source>
        <dbReference type="RuleBase" id="RU361277"/>
    </source>
</evidence>
<reference evidence="6" key="1">
    <citation type="submission" date="2019-09" db="EMBL/GenBank/DDBJ databases">
        <title>Characterisation of the sponge microbiome using genome-centric metagenomics.</title>
        <authorList>
            <person name="Engelberts J.P."/>
            <person name="Robbins S.J."/>
            <person name="De Goeij J.M."/>
            <person name="Aranda M."/>
            <person name="Bell S.C."/>
            <person name="Webster N.S."/>
        </authorList>
    </citation>
    <scope>NUCLEOTIDE SEQUENCE</scope>
    <source>
        <strain evidence="6">SB0664_bin_27</strain>
    </source>
</reference>
<comment type="cofactor">
    <cofactor evidence="4">
        <name>Zn(2+)</name>
        <dbReference type="ChEBI" id="CHEBI:29105"/>
    </cofactor>
</comment>
<comment type="caution">
    <text evidence="6">The sequence shown here is derived from an EMBL/GenBank/DDBJ whole genome shotgun (WGS) entry which is preliminary data.</text>
</comment>
<accession>A0A6B0YT16</accession>
<dbReference type="InterPro" id="IPR011032">
    <property type="entry name" value="GroES-like_sf"/>
</dbReference>
<comment type="similarity">
    <text evidence="4">Belongs to the zinc-containing alcohol dehydrogenase family.</text>
</comment>
<proteinExistence type="inferred from homology"/>
<keyword evidence="2 4" id="KW-0862">Zinc</keyword>
<dbReference type="SMART" id="SM00829">
    <property type="entry name" value="PKS_ER"/>
    <property type="match status" value="1"/>
</dbReference>
<sequence>MLIFPPMLTRPGCAPDGPVRTSFTSKEANMESKTLRYLDDGSIELLVTEVGDPGEGEIQLTGGACGICSWDIVTAKLGSAMIPMAPPGHEGVGYISKIGPGVTGFKEGDRVAGGGFATVRNLSGERVYPLPDSDLADEHWIVEPVACAVTGLDQTNLNAGETVALIGAGFMGQLLLQGLLHMPVGELIVLDIVEKRLELARQQGAAETIDISQHDTDDLAADLKARGIDIVVDASGSQGGLDLSANIVRNGGRINLFGWIKGQKAYFDPSHWHLGGFTIVNSSPSSKIRNTFPPAIKLIDAGVFDLRPLVTHTVPLSEYPSLMEEILAGEGSYLKGVISLD</sequence>
<evidence type="ECO:0000256" key="2">
    <source>
        <dbReference type="ARBA" id="ARBA00022833"/>
    </source>
</evidence>
<dbReference type="Pfam" id="PF00107">
    <property type="entry name" value="ADH_zinc_N"/>
    <property type="match status" value="1"/>
</dbReference>
<protein>
    <submittedName>
        <fullName evidence="6">Zinc-binding dehydrogenase</fullName>
    </submittedName>
</protein>
<feature type="domain" description="Enoyl reductase (ER)" evidence="5">
    <location>
        <begin position="41"/>
        <end position="338"/>
    </location>
</feature>
<dbReference type="InterPro" id="IPR036291">
    <property type="entry name" value="NAD(P)-bd_dom_sf"/>
</dbReference>
<evidence type="ECO:0000259" key="5">
    <source>
        <dbReference type="SMART" id="SM00829"/>
    </source>
</evidence>
<name>A0A6B0YT16_9CHLR</name>
<dbReference type="PANTHER" id="PTHR43401:SF2">
    <property type="entry name" value="L-THREONINE 3-DEHYDROGENASE"/>
    <property type="match status" value="1"/>
</dbReference>
<dbReference type="GO" id="GO:0008270">
    <property type="term" value="F:zinc ion binding"/>
    <property type="evidence" value="ECO:0007669"/>
    <property type="project" value="InterPro"/>
</dbReference>
<dbReference type="Gene3D" id="3.40.50.720">
    <property type="entry name" value="NAD(P)-binding Rossmann-like Domain"/>
    <property type="match status" value="1"/>
</dbReference>
<organism evidence="6">
    <name type="scientific">Caldilineaceae bacterium SB0664_bin_27</name>
    <dbReference type="NCBI Taxonomy" id="2605260"/>
    <lineage>
        <taxon>Bacteria</taxon>
        <taxon>Bacillati</taxon>
        <taxon>Chloroflexota</taxon>
        <taxon>Caldilineae</taxon>
        <taxon>Caldilineales</taxon>
        <taxon>Caldilineaceae</taxon>
    </lineage>
</organism>
<dbReference type="InterPro" id="IPR050129">
    <property type="entry name" value="Zn_alcohol_dh"/>
</dbReference>
<dbReference type="SUPFAM" id="SSF50129">
    <property type="entry name" value="GroES-like"/>
    <property type="match status" value="1"/>
</dbReference>
<evidence type="ECO:0000256" key="3">
    <source>
        <dbReference type="ARBA" id="ARBA00023002"/>
    </source>
</evidence>
<gene>
    <name evidence="6" type="ORF">F4Y42_12445</name>
</gene>
<dbReference type="PROSITE" id="PS00059">
    <property type="entry name" value="ADH_ZINC"/>
    <property type="match status" value="1"/>
</dbReference>
<dbReference type="InterPro" id="IPR002328">
    <property type="entry name" value="ADH_Zn_CS"/>
</dbReference>
<keyword evidence="1 4" id="KW-0479">Metal-binding</keyword>
<dbReference type="EMBL" id="VXRG01000104">
    <property type="protein sequence ID" value="MXY94244.1"/>
    <property type="molecule type" value="Genomic_DNA"/>
</dbReference>
<dbReference type="Gene3D" id="3.90.180.10">
    <property type="entry name" value="Medium-chain alcohol dehydrogenases, catalytic domain"/>
    <property type="match status" value="2"/>
</dbReference>
<keyword evidence="3" id="KW-0560">Oxidoreductase</keyword>
<dbReference type="AlphaFoldDB" id="A0A6B0YT16"/>